<keyword evidence="4" id="KW-0418">Kinase</keyword>
<keyword evidence="8" id="KW-0479">Metal-binding</keyword>
<dbReference type="InterPro" id="IPR002575">
    <property type="entry name" value="Aminoglycoside_PTrfase"/>
</dbReference>
<evidence type="ECO:0000256" key="8">
    <source>
        <dbReference type="PIRSR" id="PIRSR000706-2"/>
    </source>
</evidence>
<keyword evidence="2" id="KW-0808">Transferase</keyword>
<accession>A0A1X0D9W6</accession>
<feature type="domain" description="Aminoglycoside phosphotransferase" evidence="9">
    <location>
        <begin position="153"/>
        <end position="234"/>
    </location>
</feature>
<proteinExistence type="inferred from homology"/>
<name>A0A1X0D9W6_9MYCO</name>
<evidence type="ECO:0000256" key="5">
    <source>
        <dbReference type="ARBA" id="ARBA00022840"/>
    </source>
</evidence>
<feature type="binding site" evidence="8">
    <location>
        <position position="184"/>
    </location>
    <ligand>
        <name>Mg(2+)</name>
        <dbReference type="ChEBI" id="CHEBI:18420"/>
    </ligand>
</feature>
<evidence type="ECO:0000313" key="10">
    <source>
        <dbReference type="EMBL" id="ORA68962.1"/>
    </source>
</evidence>
<gene>
    <name evidence="10" type="ORF">BST26_14000</name>
</gene>
<organism evidence="10 11">
    <name type="scientific">Mycolicibacterium insubricum</name>
    <dbReference type="NCBI Taxonomy" id="444597"/>
    <lineage>
        <taxon>Bacteria</taxon>
        <taxon>Bacillati</taxon>
        <taxon>Actinomycetota</taxon>
        <taxon>Actinomycetes</taxon>
        <taxon>Mycobacteriales</taxon>
        <taxon>Mycobacteriaceae</taxon>
        <taxon>Mycolicibacterium</taxon>
    </lineage>
</organism>
<dbReference type="PIRSF" id="PIRSF000706">
    <property type="entry name" value="Kanamycin_kin"/>
    <property type="match status" value="1"/>
</dbReference>
<dbReference type="Gene3D" id="3.30.200.20">
    <property type="entry name" value="Phosphorylase Kinase, domain 1"/>
    <property type="match status" value="1"/>
</dbReference>
<keyword evidence="8" id="KW-0460">Magnesium</keyword>
<dbReference type="Gene3D" id="3.90.1200.10">
    <property type="match status" value="1"/>
</dbReference>
<keyword evidence="3" id="KW-0547">Nucleotide-binding</keyword>
<dbReference type="SUPFAM" id="SSF56112">
    <property type="entry name" value="Protein kinase-like (PK-like)"/>
    <property type="match status" value="1"/>
</dbReference>
<dbReference type="EMBL" id="MVHS01000034">
    <property type="protein sequence ID" value="ORA68962.1"/>
    <property type="molecule type" value="Genomic_DNA"/>
</dbReference>
<feature type="active site" description="Proton acceptor" evidence="7">
    <location>
        <position position="165"/>
    </location>
</feature>
<dbReference type="Proteomes" id="UP000192801">
    <property type="component" value="Unassembled WGS sequence"/>
</dbReference>
<keyword evidence="6" id="KW-0046">Antibiotic resistance</keyword>
<comment type="similarity">
    <text evidence="1">Belongs to the aminoglycoside phosphotransferase family.</text>
</comment>
<sequence>MSFVSSSGDCSGVPDKVAELAGTGTVELVWRNELGGTTFRLTDECRMRYIKWQPDIGLDPARRADVDLIAEAEKLRWAGRFVPVPGVLDCGSDSQGAWLITEAIDATPAFADRWRANPEAAVRAIATGLRRLHDALPVAGCPYGGSWCGPVKPGGQGQLVVCHGDPCVPNTLLDHDGAFAAHVDLARLGVADRWSDLAIATYSISWDVNFGRSYDDLFFEVYGVQPDIDRIRFYRELWDAE</sequence>
<dbReference type="GO" id="GO:0046677">
    <property type="term" value="P:response to antibiotic"/>
    <property type="evidence" value="ECO:0007669"/>
    <property type="project" value="UniProtKB-KW"/>
</dbReference>
<reference evidence="10 11" key="1">
    <citation type="submission" date="2016-12" db="EMBL/GenBank/DDBJ databases">
        <title>The new phylogeny of genus Mycobacterium.</title>
        <authorList>
            <person name="Tortoli E."/>
            <person name="Trovato A."/>
            <person name="Cirillo D.M."/>
        </authorList>
    </citation>
    <scope>NUCLEOTIDE SEQUENCE [LARGE SCALE GENOMIC DNA]</scope>
    <source>
        <strain evidence="10 11">DSM 45130</strain>
    </source>
</reference>
<keyword evidence="5" id="KW-0067">ATP-binding</keyword>
<evidence type="ECO:0000256" key="4">
    <source>
        <dbReference type="ARBA" id="ARBA00022777"/>
    </source>
</evidence>
<dbReference type="AlphaFoldDB" id="A0A1X0D9W6"/>
<evidence type="ECO:0000256" key="7">
    <source>
        <dbReference type="PIRSR" id="PIRSR000706-1"/>
    </source>
</evidence>
<evidence type="ECO:0000313" key="11">
    <source>
        <dbReference type="Proteomes" id="UP000192801"/>
    </source>
</evidence>
<evidence type="ECO:0000256" key="2">
    <source>
        <dbReference type="ARBA" id="ARBA00022679"/>
    </source>
</evidence>
<dbReference type="InterPro" id="IPR024165">
    <property type="entry name" value="Kan/Strep_kinase"/>
</dbReference>
<comment type="caution">
    <text evidence="10">The sequence shown here is derived from an EMBL/GenBank/DDBJ whole genome shotgun (WGS) entry which is preliminary data.</text>
</comment>
<dbReference type="Pfam" id="PF01636">
    <property type="entry name" value="APH"/>
    <property type="match status" value="1"/>
</dbReference>
<dbReference type="GO" id="GO:0005524">
    <property type="term" value="F:ATP binding"/>
    <property type="evidence" value="ECO:0007669"/>
    <property type="project" value="UniProtKB-KW"/>
</dbReference>
<dbReference type="STRING" id="444597.BST26_14000"/>
<keyword evidence="11" id="KW-1185">Reference proteome</keyword>
<dbReference type="OrthoDB" id="3806873at2"/>
<evidence type="ECO:0000256" key="6">
    <source>
        <dbReference type="ARBA" id="ARBA00023251"/>
    </source>
</evidence>
<evidence type="ECO:0000259" key="9">
    <source>
        <dbReference type="Pfam" id="PF01636"/>
    </source>
</evidence>
<dbReference type="GO" id="GO:0016773">
    <property type="term" value="F:phosphotransferase activity, alcohol group as acceptor"/>
    <property type="evidence" value="ECO:0007669"/>
    <property type="project" value="InterPro"/>
</dbReference>
<dbReference type="GO" id="GO:0046872">
    <property type="term" value="F:metal ion binding"/>
    <property type="evidence" value="ECO:0007669"/>
    <property type="project" value="UniProtKB-KW"/>
</dbReference>
<evidence type="ECO:0000256" key="3">
    <source>
        <dbReference type="ARBA" id="ARBA00022741"/>
    </source>
</evidence>
<evidence type="ECO:0000256" key="1">
    <source>
        <dbReference type="ARBA" id="ARBA00006219"/>
    </source>
</evidence>
<dbReference type="InterPro" id="IPR011009">
    <property type="entry name" value="Kinase-like_dom_sf"/>
</dbReference>
<dbReference type="CDD" id="cd05150">
    <property type="entry name" value="APH"/>
    <property type="match status" value="1"/>
</dbReference>
<feature type="binding site" evidence="8">
    <location>
        <position position="170"/>
    </location>
    <ligand>
        <name>Mg(2+)</name>
        <dbReference type="ChEBI" id="CHEBI:18420"/>
    </ligand>
</feature>
<protein>
    <recommendedName>
        <fullName evidence="9">Aminoglycoside phosphotransferase domain-containing protein</fullName>
    </recommendedName>
</protein>
<dbReference type="GO" id="GO:0016301">
    <property type="term" value="F:kinase activity"/>
    <property type="evidence" value="ECO:0007669"/>
    <property type="project" value="UniProtKB-KW"/>
</dbReference>